<dbReference type="EMBL" id="FNQH01000001">
    <property type="protein sequence ID" value="SEA00297.1"/>
    <property type="molecule type" value="Genomic_DNA"/>
</dbReference>
<dbReference type="AlphaFoldDB" id="A0AB37ZZ51"/>
<keyword evidence="2" id="KW-1185">Reference proteome</keyword>
<dbReference type="Proteomes" id="UP000199042">
    <property type="component" value="Unassembled WGS sequence"/>
</dbReference>
<name>A0AB37ZZ51_9LACT</name>
<accession>A0AB37ZZ51</accession>
<dbReference type="RefSeq" id="WP_086986879.1">
    <property type="nucleotide sequence ID" value="NZ_FJNA01000002.1"/>
</dbReference>
<gene>
    <name evidence="1" type="ORF">SAMN04488525_101839</name>
</gene>
<sequence>MIKEITVHYPNGKKETYEVGREVAGENIEEIVVERNRAIIFFKNEVKVIIGIPFEYTATKTWIF</sequence>
<evidence type="ECO:0000313" key="2">
    <source>
        <dbReference type="Proteomes" id="UP000199042"/>
    </source>
</evidence>
<organism evidence="1 2">
    <name type="scientific">Trichococcus collinsii</name>
    <dbReference type="NCBI Taxonomy" id="157076"/>
    <lineage>
        <taxon>Bacteria</taxon>
        <taxon>Bacillati</taxon>
        <taxon>Bacillota</taxon>
        <taxon>Bacilli</taxon>
        <taxon>Lactobacillales</taxon>
        <taxon>Carnobacteriaceae</taxon>
        <taxon>Trichococcus</taxon>
    </lineage>
</organism>
<proteinExistence type="predicted"/>
<reference evidence="1 2" key="1">
    <citation type="submission" date="2016-10" db="EMBL/GenBank/DDBJ databases">
        <authorList>
            <person name="Varghese N."/>
            <person name="Submissions S."/>
        </authorList>
    </citation>
    <scope>NUCLEOTIDE SEQUENCE [LARGE SCALE GENOMIC DNA]</scope>
    <source>
        <strain evidence="1 2">DSM 14526</strain>
    </source>
</reference>
<comment type="caution">
    <text evidence="1">The sequence shown here is derived from an EMBL/GenBank/DDBJ whole genome shotgun (WGS) entry which is preliminary data.</text>
</comment>
<evidence type="ECO:0000313" key="1">
    <source>
        <dbReference type="EMBL" id="SEA00297.1"/>
    </source>
</evidence>
<protein>
    <submittedName>
        <fullName evidence="1">Uncharacterized protein</fullName>
    </submittedName>
</protein>